<evidence type="ECO:0000313" key="3">
    <source>
        <dbReference type="Proteomes" id="UP000507222"/>
    </source>
</evidence>
<reference evidence="2 3" key="1">
    <citation type="submission" date="2020-05" db="EMBL/GenBank/DDBJ databases">
        <authorList>
            <person name="Campoy J."/>
            <person name="Schneeberger K."/>
            <person name="Spophaly S."/>
        </authorList>
    </citation>
    <scope>NUCLEOTIDE SEQUENCE [LARGE SCALE GENOMIC DNA]</scope>
    <source>
        <strain evidence="2">PruArmRojPasFocal</strain>
    </source>
</reference>
<organism evidence="2 3">
    <name type="scientific">Prunus armeniaca</name>
    <name type="common">Apricot</name>
    <name type="synonym">Armeniaca vulgaris</name>
    <dbReference type="NCBI Taxonomy" id="36596"/>
    <lineage>
        <taxon>Eukaryota</taxon>
        <taxon>Viridiplantae</taxon>
        <taxon>Streptophyta</taxon>
        <taxon>Embryophyta</taxon>
        <taxon>Tracheophyta</taxon>
        <taxon>Spermatophyta</taxon>
        <taxon>Magnoliopsida</taxon>
        <taxon>eudicotyledons</taxon>
        <taxon>Gunneridae</taxon>
        <taxon>Pentapetalae</taxon>
        <taxon>rosids</taxon>
        <taxon>fabids</taxon>
        <taxon>Rosales</taxon>
        <taxon>Rosaceae</taxon>
        <taxon>Amygdaloideae</taxon>
        <taxon>Amygdaleae</taxon>
        <taxon>Prunus</taxon>
    </lineage>
</organism>
<accession>A0A6J5UNP7</accession>
<gene>
    <name evidence="2" type="ORF">CURHAP_LOCUS28516</name>
</gene>
<sequence length="115" mass="12614">MPFSSTQLVPSRLQLLDSQPPPTPISSSTSSPLIFDTSLSASPAHSMVIHAKIGIHKPNPKYTSHVLVLSSTNGTVDPTSFSLAHKHKEWCLAMVDKFNALFHPRTWNLVPRTSL</sequence>
<dbReference type="EMBL" id="CAEKDK010000004">
    <property type="protein sequence ID" value="CAB4278169.1"/>
    <property type="molecule type" value="Genomic_DNA"/>
</dbReference>
<evidence type="ECO:0000313" key="2">
    <source>
        <dbReference type="EMBL" id="CAB4278169.1"/>
    </source>
</evidence>
<protein>
    <recommendedName>
        <fullName evidence="4">Reverse transcriptase Ty1/copia-type domain-containing protein</fullName>
    </recommendedName>
</protein>
<evidence type="ECO:0000256" key="1">
    <source>
        <dbReference type="SAM" id="MobiDB-lite"/>
    </source>
</evidence>
<proteinExistence type="predicted"/>
<dbReference type="AlphaFoldDB" id="A0A6J5UNP7"/>
<feature type="region of interest" description="Disordered" evidence="1">
    <location>
        <begin position="1"/>
        <end position="30"/>
    </location>
</feature>
<evidence type="ECO:0008006" key="4">
    <source>
        <dbReference type="Google" id="ProtNLM"/>
    </source>
</evidence>
<dbReference type="Proteomes" id="UP000507222">
    <property type="component" value="Unassembled WGS sequence"/>
</dbReference>
<name>A0A6J5UNP7_PRUAR</name>